<protein>
    <submittedName>
        <fullName evidence="2">KxYKxGKxW signal peptide domain-containing protein</fullName>
    </submittedName>
</protein>
<dbReference type="AlphaFoldDB" id="A0A923SNP5"/>
<evidence type="ECO:0000313" key="3">
    <source>
        <dbReference type="Proteomes" id="UP000650485"/>
    </source>
</evidence>
<dbReference type="Proteomes" id="UP000650485">
    <property type="component" value="Unassembled WGS sequence"/>
</dbReference>
<keyword evidence="1" id="KW-0732">Signal</keyword>
<comment type="caution">
    <text evidence="2">The sequence shown here is derived from an EMBL/GenBank/DDBJ whole genome shotgun (WGS) entry which is preliminary data.</text>
</comment>
<gene>
    <name evidence="2" type="ORF">H7R52_11710</name>
</gene>
<evidence type="ECO:0000313" key="2">
    <source>
        <dbReference type="EMBL" id="MBC6499325.1"/>
    </source>
</evidence>
<reference evidence="2" key="1">
    <citation type="submission" date="2020-08" db="EMBL/GenBank/DDBJ databases">
        <title>Complete genome sequence of Weissella confusa strain FS54 provides insights into metabolic potential.</title>
        <authorList>
            <person name="Fhoula I."/>
            <person name="Najjari A."/>
            <person name="Lekired A."/>
            <person name="Bessrour-Aouam N."/>
            <person name="Jaballah S."/>
            <person name="Klibi N."/>
            <person name="Ouzari H.-I."/>
        </authorList>
    </citation>
    <scope>NUCLEOTIDE SEQUENCE</scope>
    <source>
        <strain evidence="2">FS54</strain>
    </source>
</reference>
<dbReference type="Pfam" id="PF19258">
    <property type="entry name" value="KxYKxGKxW_sig"/>
    <property type="match status" value="1"/>
</dbReference>
<dbReference type="NCBIfam" id="TIGR03715">
    <property type="entry name" value="KxYKxGKxW"/>
    <property type="match status" value="1"/>
</dbReference>
<accession>A0A923SNP5</accession>
<dbReference type="InterPro" id="IPR022263">
    <property type="entry name" value="KxYKxGKxW"/>
</dbReference>
<sequence length="62" mass="6638">MATSRKERFKLYKAKKRWLIAGLAFAGVAMMSGGQVSASVLVGVFMKMGYCDSLLKASCGAD</sequence>
<name>A0A923SNP5_WEICO</name>
<dbReference type="EMBL" id="JACSZT010000009">
    <property type="protein sequence ID" value="MBC6499325.1"/>
    <property type="molecule type" value="Genomic_DNA"/>
</dbReference>
<evidence type="ECO:0000256" key="1">
    <source>
        <dbReference type="ARBA" id="ARBA00022729"/>
    </source>
</evidence>
<proteinExistence type="predicted"/>
<organism evidence="2 3">
    <name type="scientific">Weissella confusa</name>
    <name type="common">Lactobacillus confusus</name>
    <dbReference type="NCBI Taxonomy" id="1583"/>
    <lineage>
        <taxon>Bacteria</taxon>
        <taxon>Bacillati</taxon>
        <taxon>Bacillota</taxon>
        <taxon>Bacilli</taxon>
        <taxon>Lactobacillales</taxon>
        <taxon>Lactobacillaceae</taxon>
        <taxon>Weissella</taxon>
    </lineage>
</organism>